<evidence type="ECO:0008006" key="3">
    <source>
        <dbReference type="Google" id="ProtNLM"/>
    </source>
</evidence>
<evidence type="ECO:0000313" key="2">
    <source>
        <dbReference type="Proteomes" id="UP001454036"/>
    </source>
</evidence>
<keyword evidence="2" id="KW-1185">Reference proteome</keyword>
<comment type="caution">
    <text evidence="1">The sequence shown here is derived from an EMBL/GenBank/DDBJ whole genome shotgun (WGS) entry which is preliminary data.</text>
</comment>
<dbReference type="PANTHER" id="PTHR33240">
    <property type="entry name" value="OS08G0508500 PROTEIN"/>
    <property type="match status" value="1"/>
</dbReference>
<dbReference type="Proteomes" id="UP001454036">
    <property type="component" value="Unassembled WGS sequence"/>
</dbReference>
<dbReference type="Gene3D" id="2.40.70.10">
    <property type="entry name" value="Acid Proteases"/>
    <property type="match status" value="1"/>
</dbReference>
<name>A0AAV3RFX4_LITER</name>
<gene>
    <name evidence="1" type="ORF">LIER_26917</name>
</gene>
<evidence type="ECO:0000313" key="1">
    <source>
        <dbReference type="EMBL" id="GAA0173262.1"/>
    </source>
</evidence>
<dbReference type="EMBL" id="BAABME010008518">
    <property type="protein sequence ID" value="GAA0173262.1"/>
    <property type="molecule type" value="Genomic_DNA"/>
</dbReference>
<reference evidence="1 2" key="1">
    <citation type="submission" date="2024-01" db="EMBL/GenBank/DDBJ databases">
        <title>The complete chloroplast genome sequence of Lithospermum erythrorhizon: insights into the phylogenetic relationship among Boraginaceae species and the maternal lineages of purple gromwells.</title>
        <authorList>
            <person name="Okada T."/>
            <person name="Watanabe K."/>
        </authorList>
    </citation>
    <scope>NUCLEOTIDE SEQUENCE [LARGE SCALE GENOMIC DNA]</scope>
</reference>
<proteinExistence type="predicted"/>
<sequence length="107" mass="11687">MLIDTGSSADILYLSTFDKLRLPRSLMQPLHILLTGFTRHRIHALGAVMLDLIVGSRTKVSTIRAQFTVVDLEDSSCNLLIGCPILTALHAIVSPIHLKVKFPNPGA</sequence>
<dbReference type="PANTHER" id="PTHR33240:SF15">
    <property type="entry name" value="GAG-PRO-LIKE PROTEIN"/>
    <property type="match status" value="1"/>
</dbReference>
<dbReference type="CDD" id="cd00303">
    <property type="entry name" value="retropepsin_like"/>
    <property type="match status" value="1"/>
</dbReference>
<dbReference type="AlphaFoldDB" id="A0AAV3RFX4"/>
<protein>
    <recommendedName>
        <fullName evidence="3">Peptidase A2 domain-containing protein</fullName>
    </recommendedName>
</protein>
<dbReference type="InterPro" id="IPR021109">
    <property type="entry name" value="Peptidase_aspartic_dom_sf"/>
</dbReference>
<accession>A0AAV3RFX4</accession>
<organism evidence="1 2">
    <name type="scientific">Lithospermum erythrorhizon</name>
    <name type="common">Purple gromwell</name>
    <name type="synonym">Lithospermum officinale var. erythrorhizon</name>
    <dbReference type="NCBI Taxonomy" id="34254"/>
    <lineage>
        <taxon>Eukaryota</taxon>
        <taxon>Viridiplantae</taxon>
        <taxon>Streptophyta</taxon>
        <taxon>Embryophyta</taxon>
        <taxon>Tracheophyta</taxon>
        <taxon>Spermatophyta</taxon>
        <taxon>Magnoliopsida</taxon>
        <taxon>eudicotyledons</taxon>
        <taxon>Gunneridae</taxon>
        <taxon>Pentapetalae</taxon>
        <taxon>asterids</taxon>
        <taxon>lamiids</taxon>
        <taxon>Boraginales</taxon>
        <taxon>Boraginaceae</taxon>
        <taxon>Boraginoideae</taxon>
        <taxon>Lithospermeae</taxon>
        <taxon>Lithospermum</taxon>
    </lineage>
</organism>